<sequence>MKHYDLRRALMIFSIFCVVFFIVLFWQQTSSSNDFTELLPINRRRSPLIKHEKKIYSPQWTWICENQRCERRQADSNNPANSLLTCSMLCGSTQLWPQPTGPVTLGSKTASFNHEQLHFEAKAKEPALRLLHEAISIFREKIVDLVQDVNYTKHETDIEKIVIVLSLTNSDHVKLILNTDESYQLNIKPIKNKISIHITAKNFFGVRHGLETLSQLIWWDEYSNGGILKILKTASVKDHPVFAYRGLMIDTARNYMSIDTLKRVIVGMSANKLNIFHWHITDSQSFPLVLPRLPKFAKMGSYAPDMIYTPKDVEELVLFALVRGIRVMIEIDTPAHAGNGWTWGPSEDMGELALCVNKRPWSSYCGEPPCGQLNPDNPKVYDVLEILYSDLLNLTKENELFHIGGDEVFLECWQDHLSTATLNKYTDLHDLWGDFTLKALDRLKKANGGKKIPYILIWSSNLTKRPYVNKYLNKSNIVVQSWGASQWPDTLDLIQDGYKVIISHVDAWYVDCGFGRWRETGDAACDPYRTWQTVYNHRPWTQQGMNKNQILGGEICLWSEQVDESSVDARLWPRAAAFAERVWSDPATDFTIEEDVYTRLNTQRGRLVKQGLHAEAMWPQWCLQNPGMCL</sequence>
<dbReference type="GO" id="GO:0030203">
    <property type="term" value="P:glycosaminoglycan metabolic process"/>
    <property type="evidence" value="ECO:0007669"/>
    <property type="project" value="TreeGrafter"/>
</dbReference>
<dbReference type="FunFam" id="3.20.20.80:FF:000063">
    <property type="entry name" value="Beta-hexosaminidase"/>
    <property type="match status" value="1"/>
</dbReference>
<keyword evidence="9" id="KW-0812">Transmembrane</keyword>
<dbReference type="PIRSF" id="PIRSF001093">
    <property type="entry name" value="B-hxosamndse_ab_euk"/>
    <property type="match status" value="1"/>
</dbReference>
<dbReference type="AlphaFoldDB" id="A0AAW1VJC3"/>
<feature type="transmembrane region" description="Helical" evidence="9">
    <location>
        <begin position="9"/>
        <end position="26"/>
    </location>
</feature>
<dbReference type="GO" id="GO:0005886">
    <property type="term" value="C:plasma membrane"/>
    <property type="evidence" value="ECO:0007669"/>
    <property type="project" value="TreeGrafter"/>
</dbReference>
<dbReference type="CDD" id="cd06562">
    <property type="entry name" value="GH20_HexA_HexB-like"/>
    <property type="match status" value="1"/>
</dbReference>
<name>A0AAW1VJC3_9CUCU</name>
<dbReference type="PANTHER" id="PTHR22600">
    <property type="entry name" value="BETA-HEXOSAMINIDASE"/>
    <property type="match status" value="1"/>
</dbReference>
<keyword evidence="3" id="KW-0732">Signal</keyword>
<dbReference type="Pfam" id="PF14845">
    <property type="entry name" value="Glycohydro_20b2"/>
    <property type="match status" value="1"/>
</dbReference>
<dbReference type="InterPro" id="IPR015883">
    <property type="entry name" value="Glyco_hydro_20_cat"/>
</dbReference>
<dbReference type="InterPro" id="IPR029019">
    <property type="entry name" value="HEX_eukaryotic_N"/>
</dbReference>
<dbReference type="GO" id="GO:0016231">
    <property type="term" value="F:beta-N-acetylglucosaminidase activity"/>
    <property type="evidence" value="ECO:0007669"/>
    <property type="project" value="TreeGrafter"/>
</dbReference>
<keyword evidence="5" id="KW-0325">Glycoprotein</keyword>
<keyword evidence="13" id="KW-1185">Reference proteome</keyword>
<keyword evidence="4 7" id="KW-0378">Hydrolase</keyword>
<evidence type="ECO:0000256" key="4">
    <source>
        <dbReference type="ARBA" id="ARBA00022801"/>
    </source>
</evidence>
<evidence type="ECO:0000256" key="9">
    <source>
        <dbReference type="SAM" id="Phobius"/>
    </source>
</evidence>
<dbReference type="SUPFAM" id="SSF51445">
    <property type="entry name" value="(Trans)glycosidases"/>
    <property type="match status" value="1"/>
</dbReference>
<evidence type="ECO:0000313" key="13">
    <source>
        <dbReference type="Proteomes" id="UP001431783"/>
    </source>
</evidence>
<dbReference type="PRINTS" id="PR00738">
    <property type="entry name" value="GLHYDRLASE20"/>
</dbReference>
<evidence type="ECO:0000256" key="1">
    <source>
        <dbReference type="ARBA" id="ARBA00001231"/>
    </source>
</evidence>
<dbReference type="InterPro" id="IPR029018">
    <property type="entry name" value="Hex-like_dom2"/>
</dbReference>
<keyword evidence="9" id="KW-1133">Transmembrane helix</keyword>
<dbReference type="Proteomes" id="UP001431783">
    <property type="component" value="Unassembled WGS sequence"/>
</dbReference>
<evidence type="ECO:0000313" key="12">
    <source>
        <dbReference type="EMBL" id="KAK9892922.1"/>
    </source>
</evidence>
<comment type="similarity">
    <text evidence="2 7">Belongs to the glycosyl hydrolase 20 family.</text>
</comment>
<keyword evidence="9" id="KW-0472">Membrane</keyword>
<evidence type="ECO:0000256" key="8">
    <source>
        <dbReference type="PIRSR" id="PIRSR001093-1"/>
    </source>
</evidence>
<dbReference type="EMBL" id="JARQZJ010000141">
    <property type="protein sequence ID" value="KAK9892922.1"/>
    <property type="molecule type" value="Genomic_DNA"/>
</dbReference>
<dbReference type="SUPFAM" id="SSF55545">
    <property type="entry name" value="beta-N-acetylhexosaminidase-like domain"/>
    <property type="match status" value="1"/>
</dbReference>
<protein>
    <recommendedName>
        <fullName evidence="7">Beta-hexosaminidase</fullName>
        <ecNumber evidence="7">3.2.1.52</ecNumber>
    </recommendedName>
</protein>
<dbReference type="Pfam" id="PF00728">
    <property type="entry name" value="Glyco_hydro_20"/>
    <property type="match status" value="1"/>
</dbReference>
<keyword evidence="6 7" id="KW-0326">Glycosidase</keyword>
<reference evidence="12 13" key="1">
    <citation type="submission" date="2023-03" db="EMBL/GenBank/DDBJ databases">
        <title>Genome insight into feeding habits of ladybird beetles.</title>
        <authorList>
            <person name="Li H.-S."/>
            <person name="Huang Y.-H."/>
            <person name="Pang H."/>
        </authorList>
    </citation>
    <scope>NUCLEOTIDE SEQUENCE [LARGE SCALE GENOMIC DNA]</scope>
    <source>
        <strain evidence="12">SYSU_2023b</strain>
        <tissue evidence="12">Whole body</tissue>
    </source>
</reference>
<evidence type="ECO:0000259" key="10">
    <source>
        <dbReference type="Pfam" id="PF00728"/>
    </source>
</evidence>
<dbReference type="EC" id="3.2.1.52" evidence="7"/>
<dbReference type="InterPro" id="IPR025705">
    <property type="entry name" value="Beta_hexosaminidase_sua/sub"/>
</dbReference>
<proteinExistence type="inferred from homology"/>
<dbReference type="GO" id="GO:0005975">
    <property type="term" value="P:carbohydrate metabolic process"/>
    <property type="evidence" value="ECO:0007669"/>
    <property type="project" value="InterPro"/>
</dbReference>
<dbReference type="Gene3D" id="3.30.379.10">
    <property type="entry name" value="Chitobiase/beta-hexosaminidase domain 2-like"/>
    <property type="match status" value="1"/>
</dbReference>
<dbReference type="InterPro" id="IPR017853">
    <property type="entry name" value="GH"/>
</dbReference>
<evidence type="ECO:0000256" key="6">
    <source>
        <dbReference type="ARBA" id="ARBA00023295"/>
    </source>
</evidence>
<evidence type="ECO:0000259" key="11">
    <source>
        <dbReference type="Pfam" id="PF14845"/>
    </source>
</evidence>
<feature type="active site" description="Proton donor" evidence="8">
    <location>
        <position position="407"/>
    </location>
</feature>
<dbReference type="Gene3D" id="3.20.20.80">
    <property type="entry name" value="Glycosidases"/>
    <property type="match status" value="1"/>
</dbReference>
<gene>
    <name evidence="12" type="ORF">WA026_022789</name>
</gene>
<comment type="caution">
    <text evidence="12">The sequence shown here is derived from an EMBL/GenBank/DDBJ whole genome shotgun (WGS) entry which is preliminary data.</text>
</comment>
<organism evidence="12 13">
    <name type="scientific">Henosepilachna vigintioctopunctata</name>
    <dbReference type="NCBI Taxonomy" id="420089"/>
    <lineage>
        <taxon>Eukaryota</taxon>
        <taxon>Metazoa</taxon>
        <taxon>Ecdysozoa</taxon>
        <taxon>Arthropoda</taxon>
        <taxon>Hexapoda</taxon>
        <taxon>Insecta</taxon>
        <taxon>Pterygota</taxon>
        <taxon>Neoptera</taxon>
        <taxon>Endopterygota</taxon>
        <taxon>Coleoptera</taxon>
        <taxon>Polyphaga</taxon>
        <taxon>Cucujiformia</taxon>
        <taxon>Coccinelloidea</taxon>
        <taxon>Coccinellidae</taxon>
        <taxon>Epilachninae</taxon>
        <taxon>Epilachnini</taxon>
        <taxon>Henosepilachna</taxon>
    </lineage>
</organism>
<evidence type="ECO:0000256" key="3">
    <source>
        <dbReference type="ARBA" id="ARBA00022729"/>
    </source>
</evidence>
<evidence type="ECO:0000256" key="7">
    <source>
        <dbReference type="PIRNR" id="PIRNR001093"/>
    </source>
</evidence>
<evidence type="ECO:0000256" key="2">
    <source>
        <dbReference type="ARBA" id="ARBA00006285"/>
    </source>
</evidence>
<feature type="domain" description="Beta-hexosaminidase eukaryotic type N-terminal" evidence="11">
    <location>
        <begin position="95"/>
        <end position="216"/>
    </location>
</feature>
<comment type="catalytic activity">
    <reaction evidence="1 7">
        <text>Hydrolysis of terminal non-reducing N-acetyl-D-hexosamine residues in N-acetyl-beta-D-hexosaminides.</text>
        <dbReference type="EC" id="3.2.1.52"/>
    </reaction>
</comment>
<evidence type="ECO:0000256" key="5">
    <source>
        <dbReference type="ARBA" id="ARBA00023180"/>
    </source>
</evidence>
<dbReference type="PANTHER" id="PTHR22600:SF3">
    <property type="entry name" value="BETA-HEXOSAMINIDASE FDL-RELATED"/>
    <property type="match status" value="1"/>
</dbReference>
<feature type="domain" description="Glycoside hydrolase family 20 catalytic" evidence="10">
    <location>
        <begin position="242"/>
        <end position="585"/>
    </location>
</feature>
<accession>A0AAW1VJC3</accession>